<feature type="transmembrane region" description="Helical" evidence="1">
    <location>
        <begin position="34"/>
        <end position="57"/>
    </location>
</feature>
<evidence type="ECO:0008006" key="4">
    <source>
        <dbReference type="Google" id="ProtNLM"/>
    </source>
</evidence>
<dbReference type="KEGG" id="pste:PSTEL_24855"/>
<evidence type="ECO:0000313" key="3">
    <source>
        <dbReference type="Proteomes" id="UP000029507"/>
    </source>
</evidence>
<dbReference type="RefSeq" id="WP_038699230.1">
    <property type="nucleotide sequence ID" value="NZ_CP009286.1"/>
</dbReference>
<keyword evidence="1" id="KW-0812">Transmembrane</keyword>
<name>A0A089M0D8_9BACL</name>
<organism evidence="2 3">
    <name type="scientific">Paenibacillus stellifer</name>
    <dbReference type="NCBI Taxonomy" id="169760"/>
    <lineage>
        <taxon>Bacteria</taxon>
        <taxon>Bacillati</taxon>
        <taxon>Bacillota</taxon>
        <taxon>Bacilli</taxon>
        <taxon>Bacillales</taxon>
        <taxon>Paenibacillaceae</taxon>
        <taxon>Paenibacillus</taxon>
    </lineage>
</organism>
<gene>
    <name evidence="2" type="ORF">PSTEL_24855</name>
</gene>
<keyword evidence="1" id="KW-0472">Membrane</keyword>
<evidence type="ECO:0000256" key="1">
    <source>
        <dbReference type="SAM" id="Phobius"/>
    </source>
</evidence>
<reference evidence="2 3" key="1">
    <citation type="submission" date="2014-08" db="EMBL/GenBank/DDBJ databases">
        <title>Comparative genomics of the Paenibacillus odorifer group.</title>
        <authorList>
            <person name="den Bakker H.C."/>
            <person name="Tsai Y.-C."/>
            <person name="Martin N."/>
            <person name="Korlach J."/>
            <person name="Wiedmann M."/>
        </authorList>
    </citation>
    <scope>NUCLEOTIDE SEQUENCE [LARGE SCALE GENOMIC DNA]</scope>
    <source>
        <strain evidence="2 3">DSM 14472</strain>
    </source>
</reference>
<dbReference type="OrthoDB" id="2349072at2"/>
<keyword evidence="1" id="KW-1133">Transmembrane helix</keyword>
<accession>A0A089M0D8</accession>
<dbReference type="HOGENOM" id="CLU_032041_0_0_9"/>
<sequence length="622" mass="67408">MSSRRRAGSGSRVARGPRELRKLRERFASQHGSALVLVMFIVLLLTILGVGVLSATLSGAQRTETRENDVQSLHLAQKKIDEVIAYITADLNRRLESGSDIPQEELDGQIHTFLAGLQNKTADFASNTSLQGGANEITGITLDDSASTGSQYVVVIRANANVNGVSRTLEQRVEITTFPDFLNYSLGSEGNVILNGAPYTQGNVYAGNQLKLSPIAQYKHAGADLTESSLYPLIDGEAHVQSLDSLRYWSGADYSTVPINDEDQYNRVDERVKKTYENSLVKKKNTFVQIDVEDSFLDKVAEASGSSGNKAALASTYYGAEGPKSGESAISRGSRLAQSFIREDGSGAIGSQTVPVLRMPERADFNGYTDDSLTEEELAVKREQLYNEAVQAFKSQLAHLNSSAIYNGDLNLDGVTLNEITDTAKAGGSQTEATSHWLIVNGNLNIDNYSSAAPITVQANLLVVGNLNIKGDVRFDSTLYTLGSTNIVNASITGKDNKELVVISKGAVLVNRVDEFKDQDKVTELRAFFYTDSTAELYGVGSVFSIDGGFFAKGDLTINAVVGKVSAVPGQYAFSFENQDQTEPAASRFQVRYNEQVFEDQKVGLPRVKMISIHAGPVELKP</sequence>
<keyword evidence="3" id="KW-1185">Reference proteome</keyword>
<dbReference type="EMBL" id="CP009286">
    <property type="protein sequence ID" value="AIQ65855.1"/>
    <property type="molecule type" value="Genomic_DNA"/>
</dbReference>
<dbReference type="STRING" id="169760.PSTEL_24855"/>
<dbReference type="AlphaFoldDB" id="A0A089M0D8"/>
<evidence type="ECO:0000313" key="2">
    <source>
        <dbReference type="EMBL" id="AIQ65855.1"/>
    </source>
</evidence>
<protein>
    <recommendedName>
        <fullName evidence="4">Type 4 fimbrial biogenesis protein PilX N-terminal domain-containing protein</fullName>
    </recommendedName>
</protein>
<dbReference type="Proteomes" id="UP000029507">
    <property type="component" value="Chromosome"/>
</dbReference>
<proteinExistence type="predicted"/>